<dbReference type="Gene3D" id="1.10.246.130">
    <property type="match status" value="1"/>
</dbReference>
<feature type="chain" id="PRO_5011628999" description="Glutathione hydrolase proenzyme" evidence="13">
    <location>
        <begin position="23"/>
        <end position="582"/>
    </location>
</feature>
<dbReference type="AlphaFoldDB" id="A0A1H9M5S9"/>
<dbReference type="PRINTS" id="PR01210">
    <property type="entry name" value="GGTRANSPTASE"/>
</dbReference>
<dbReference type="RefSeq" id="WP_091362145.1">
    <property type="nucleotide sequence ID" value="NZ_AP025284.1"/>
</dbReference>
<evidence type="ECO:0000256" key="10">
    <source>
        <dbReference type="PIRSR" id="PIRSR600101-2"/>
    </source>
</evidence>
<evidence type="ECO:0000256" key="12">
    <source>
        <dbReference type="SAM" id="MobiDB-lite"/>
    </source>
</evidence>
<evidence type="ECO:0000256" key="7">
    <source>
        <dbReference type="ARBA" id="ARBA00023315"/>
    </source>
</evidence>
<dbReference type="OrthoDB" id="5297205at2"/>
<keyword evidence="4 11" id="KW-0808">Transferase</keyword>
<keyword evidence="11" id="KW-0317">Glutathione biosynthesis</keyword>
<comment type="similarity">
    <text evidence="3 11">Belongs to the gamma-glutamyltransferase family.</text>
</comment>
<comment type="catalytic activity">
    <reaction evidence="1 11">
        <text>an S-substituted glutathione + H2O = an S-substituted L-cysteinylglycine + L-glutamate</text>
        <dbReference type="Rhea" id="RHEA:59468"/>
        <dbReference type="ChEBI" id="CHEBI:15377"/>
        <dbReference type="ChEBI" id="CHEBI:29985"/>
        <dbReference type="ChEBI" id="CHEBI:90779"/>
        <dbReference type="ChEBI" id="CHEBI:143103"/>
        <dbReference type="EC" id="3.4.19.13"/>
    </reaction>
</comment>
<reference evidence="15" key="1">
    <citation type="submission" date="2016-10" db="EMBL/GenBank/DDBJ databases">
        <authorList>
            <person name="Varghese N."/>
            <person name="Submissions S."/>
        </authorList>
    </citation>
    <scope>NUCLEOTIDE SEQUENCE [LARGE SCALE GENOMIC DNA]</scope>
    <source>
        <strain evidence="15">DSM 18887</strain>
    </source>
</reference>
<feature type="compositionally biased region" description="Basic and acidic residues" evidence="12">
    <location>
        <begin position="572"/>
        <end position="582"/>
    </location>
</feature>
<evidence type="ECO:0000256" key="9">
    <source>
        <dbReference type="PIRSR" id="PIRSR600101-1"/>
    </source>
</evidence>
<dbReference type="NCBIfam" id="TIGR00066">
    <property type="entry name" value="g_glut_trans"/>
    <property type="match status" value="1"/>
</dbReference>
<feature type="binding site" evidence="10">
    <location>
        <begin position="465"/>
        <end position="466"/>
    </location>
    <ligand>
        <name>L-glutamate</name>
        <dbReference type="ChEBI" id="CHEBI:29985"/>
    </ligand>
</feature>
<evidence type="ECO:0000256" key="8">
    <source>
        <dbReference type="ARBA" id="ARBA00047417"/>
    </source>
</evidence>
<dbReference type="STRING" id="355243.SAMN03080615_04272"/>
<proteinExistence type="inferred from homology"/>
<dbReference type="GO" id="GO:0036374">
    <property type="term" value="F:glutathione hydrolase activity"/>
    <property type="evidence" value="ECO:0007669"/>
    <property type="project" value="UniProtKB-UniRule"/>
</dbReference>
<dbReference type="EMBL" id="FOGB01000022">
    <property type="protein sequence ID" value="SER19024.1"/>
    <property type="molecule type" value="Genomic_DNA"/>
</dbReference>
<evidence type="ECO:0000256" key="3">
    <source>
        <dbReference type="ARBA" id="ARBA00009381"/>
    </source>
</evidence>
<feature type="region of interest" description="Disordered" evidence="12">
    <location>
        <begin position="560"/>
        <end position="582"/>
    </location>
</feature>
<evidence type="ECO:0000256" key="6">
    <source>
        <dbReference type="ARBA" id="ARBA00023145"/>
    </source>
</evidence>
<keyword evidence="7 11" id="KW-0012">Acyltransferase</keyword>
<dbReference type="InterPro" id="IPR043137">
    <property type="entry name" value="GGT_ssub_C"/>
</dbReference>
<comment type="pathway">
    <text evidence="11">Sulfur metabolism; glutathione metabolism.</text>
</comment>
<gene>
    <name evidence="14" type="ORF">SAMN03080615_04272</name>
</gene>
<evidence type="ECO:0000256" key="11">
    <source>
        <dbReference type="RuleBase" id="RU368036"/>
    </source>
</evidence>
<keyword evidence="13" id="KW-0732">Signal</keyword>
<comment type="catalytic activity">
    <reaction evidence="2 11">
        <text>glutathione + H2O = L-cysteinylglycine + L-glutamate</text>
        <dbReference type="Rhea" id="RHEA:28807"/>
        <dbReference type="ChEBI" id="CHEBI:15377"/>
        <dbReference type="ChEBI" id="CHEBI:29985"/>
        <dbReference type="ChEBI" id="CHEBI:57925"/>
        <dbReference type="ChEBI" id="CHEBI:61694"/>
        <dbReference type="EC" id="3.4.19.13"/>
    </reaction>
</comment>
<feature type="binding site" evidence="10">
    <location>
        <position position="488"/>
    </location>
    <ligand>
        <name>L-glutamate</name>
        <dbReference type="ChEBI" id="CHEBI:29985"/>
    </ligand>
</feature>
<sequence>MRNVLLSVILTTTALFPSFLYAVNEDLAPESATGVQTQATVRARQQLVVSAHPLATQAGYNILQQGGSAADAAVAVQAMLTMVEPQSSGIGGGAFMLYWDNSAQKITAFDGRETAPAAATEDLFLTTSGTPMNWWDAMVGGRSVGTPGVLAMLELSQKKYGKLPWGKLFDDAISTSEAGFNVTPRLHQLLASKINPGLGRYPQALQYFFTADGEPLPEGYLLTNPALADSLRQIAQQGAKTLYQGPLAGKIITAIKQAKDNPGKLTLSDLQNYRAVERQAICRPFRQYRVCGFPPPTSGGVTTLQILTLMALAEPQALPPDSLEFYHLFTQASRLAYADRARYLADSDFIPVPVNELLDDEYLRQRSQLISPLRDMGKAAPGELPNKISRADDRSPELPCTSHFVIVDRWGNAVSMTTSIEMAFGSTLMAGGFLLNNQLTDFSFVAEVDGKPVANRVQPGKRPRSSMSPMMVFDENNQLIAALGSPGGSRIISYVAENLYRKLSSDISLQQAFNSPHVVNRNGVTELEAGTTAERFAEPLKALGHEIKIRDQNSGLHGFFRQSDGSWGSAADPRREGTALGN</sequence>
<evidence type="ECO:0000256" key="13">
    <source>
        <dbReference type="SAM" id="SignalP"/>
    </source>
</evidence>
<keyword evidence="6 11" id="KW-0865">Zymogen</keyword>
<evidence type="ECO:0000256" key="2">
    <source>
        <dbReference type="ARBA" id="ARBA00001089"/>
    </source>
</evidence>
<dbReference type="UniPathway" id="UPA00204"/>
<dbReference type="InterPro" id="IPR000101">
    <property type="entry name" value="GGT_peptidase"/>
</dbReference>
<name>A0A1H9M5S9_9GAMM</name>
<evidence type="ECO:0000313" key="15">
    <source>
        <dbReference type="Proteomes" id="UP000198749"/>
    </source>
</evidence>
<evidence type="ECO:0000313" key="14">
    <source>
        <dbReference type="EMBL" id="SER19024.1"/>
    </source>
</evidence>
<dbReference type="PANTHER" id="PTHR43199:SF1">
    <property type="entry name" value="GLUTATHIONE HYDROLASE PROENZYME"/>
    <property type="match status" value="1"/>
</dbReference>
<keyword evidence="5 11" id="KW-0378">Hydrolase</keyword>
<dbReference type="InterPro" id="IPR051792">
    <property type="entry name" value="GGT_bact"/>
</dbReference>
<comment type="subunit">
    <text evidence="11">This enzyme consists of two polypeptide chains, which are synthesized in precursor form from a single polypeptide.</text>
</comment>
<protein>
    <recommendedName>
        <fullName evidence="11">Glutathione hydrolase proenzyme</fullName>
        <ecNumber evidence="11">2.3.2.2</ecNumber>
        <ecNumber evidence="11">3.4.19.13</ecNumber>
    </recommendedName>
    <component>
        <recommendedName>
            <fullName evidence="11">Glutathione hydrolase large chain</fullName>
        </recommendedName>
    </component>
    <component>
        <recommendedName>
            <fullName evidence="11">Glutathione hydrolase small chain</fullName>
        </recommendedName>
    </component>
</protein>
<feature type="active site" description="Nucleophile" evidence="9">
    <location>
        <position position="401"/>
    </location>
</feature>
<dbReference type="Gene3D" id="3.60.20.40">
    <property type="match status" value="1"/>
</dbReference>
<comment type="PTM">
    <text evidence="11">Cleaved by autocatalysis into a large and a small subunit.</text>
</comment>
<dbReference type="PANTHER" id="PTHR43199">
    <property type="entry name" value="GLUTATHIONE HYDROLASE"/>
    <property type="match status" value="1"/>
</dbReference>
<evidence type="ECO:0000256" key="4">
    <source>
        <dbReference type="ARBA" id="ARBA00022679"/>
    </source>
</evidence>
<evidence type="ECO:0000256" key="5">
    <source>
        <dbReference type="ARBA" id="ARBA00022801"/>
    </source>
</evidence>
<accession>A0A1H9M5S9</accession>
<dbReference type="Pfam" id="PF01019">
    <property type="entry name" value="G_glu_transpept"/>
    <property type="match status" value="1"/>
</dbReference>
<dbReference type="InterPro" id="IPR029055">
    <property type="entry name" value="Ntn_hydrolases_N"/>
</dbReference>
<keyword evidence="15" id="KW-1185">Reference proteome</keyword>
<dbReference type="GO" id="GO:0006751">
    <property type="term" value="P:glutathione catabolic process"/>
    <property type="evidence" value="ECO:0007669"/>
    <property type="project" value="UniProtKB-UniRule"/>
</dbReference>
<dbReference type="EC" id="3.4.19.13" evidence="11"/>
<dbReference type="GO" id="GO:0006750">
    <property type="term" value="P:glutathione biosynthetic process"/>
    <property type="evidence" value="ECO:0007669"/>
    <property type="project" value="UniProtKB-KW"/>
</dbReference>
<dbReference type="InterPro" id="IPR043138">
    <property type="entry name" value="GGT_lsub"/>
</dbReference>
<comment type="catalytic activity">
    <reaction evidence="8 11">
        <text>an N-terminal (5-L-glutamyl)-[peptide] + an alpha-amino acid = 5-L-glutamyl amino acid + an N-terminal L-alpha-aminoacyl-[peptide]</text>
        <dbReference type="Rhea" id="RHEA:23904"/>
        <dbReference type="Rhea" id="RHEA-COMP:9780"/>
        <dbReference type="Rhea" id="RHEA-COMP:9795"/>
        <dbReference type="ChEBI" id="CHEBI:77644"/>
        <dbReference type="ChEBI" id="CHEBI:78597"/>
        <dbReference type="ChEBI" id="CHEBI:78599"/>
        <dbReference type="ChEBI" id="CHEBI:78608"/>
        <dbReference type="EC" id="2.3.2.2"/>
    </reaction>
</comment>
<feature type="binding site" evidence="10">
    <location>
        <position position="112"/>
    </location>
    <ligand>
        <name>L-glutamate</name>
        <dbReference type="ChEBI" id="CHEBI:29985"/>
    </ligand>
</feature>
<dbReference type="Proteomes" id="UP000198749">
    <property type="component" value="Unassembled WGS sequence"/>
</dbReference>
<feature type="signal peptide" evidence="13">
    <location>
        <begin position="1"/>
        <end position="22"/>
    </location>
</feature>
<feature type="binding site" evidence="10">
    <location>
        <position position="441"/>
    </location>
    <ligand>
        <name>L-glutamate</name>
        <dbReference type="ChEBI" id="CHEBI:29985"/>
    </ligand>
</feature>
<evidence type="ECO:0000256" key="1">
    <source>
        <dbReference type="ARBA" id="ARBA00001049"/>
    </source>
</evidence>
<dbReference type="EC" id="2.3.2.2" evidence="11"/>
<dbReference type="SUPFAM" id="SSF56235">
    <property type="entry name" value="N-terminal nucleophile aminohydrolases (Ntn hydrolases)"/>
    <property type="match status" value="1"/>
</dbReference>
<dbReference type="GO" id="GO:0103068">
    <property type="term" value="F:leukotriene C4 gamma-glutamyl transferase activity"/>
    <property type="evidence" value="ECO:0007669"/>
    <property type="project" value="UniProtKB-EC"/>
</dbReference>
<organism evidence="14 15">
    <name type="scientific">Amphritea atlantica</name>
    <dbReference type="NCBI Taxonomy" id="355243"/>
    <lineage>
        <taxon>Bacteria</taxon>
        <taxon>Pseudomonadati</taxon>
        <taxon>Pseudomonadota</taxon>
        <taxon>Gammaproteobacteria</taxon>
        <taxon>Oceanospirillales</taxon>
        <taxon>Oceanospirillaceae</taxon>
        <taxon>Amphritea</taxon>
    </lineage>
</organism>